<feature type="compositionally biased region" description="Basic and acidic residues" evidence="1">
    <location>
        <begin position="44"/>
        <end position="54"/>
    </location>
</feature>
<dbReference type="Proteomes" id="UP000067434">
    <property type="component" value="Chromosome"/>
</dbReference>
<feature type="region of interest" description="Disordered" evidence="1">
    <location>
        <begin position="1"/>
        <end position="94"/>
    </location>
</feature>
<protein>
    <submittedName>
        <fullName evidence="2">Uncharacterized protein</fullName>
    </submittedName>
</protein>
<dbReference type="HOGENOM" id="CLU_2379583_0_0_2"/>
<evidence type="ECO:0000256" key="1">
    <source>
        <dbReference type="SAM" id="MobiDB-lite"/>
    </source>
</evidence>
<feature type="compositionally biased region" description="Polar residues" evidence="1">
    <location>
        <begin position="1"/>
        <end position="13"/>
    </location>
</feature>
<evidence type="ECO:0000313" key="3">
    <source>
        <dbReference type="Proteomes" id="UP000067434"/>
    </source>
</evidence>
<evidence type="ECO:0000313" key="2">
    <source>
        <dbReference type="EMBL" id="AKG38761.1"/>
    </source>
</evidence>
<dbReference type="PATRIC" id="fig|1550241.5.peg.1058"/>
<accession>A0A0F7CL43</accession>
<name>A0A0F7CL43_9CREN</name>
<feature type="compositionally biased region" description="Basic and acidic residues" evidence="1">
    <location>
        <begin position="63"/>
        <end position="73"/>
    </location>
</feature>
<keyword evidence="3" id="KW-1185">Reference proteome</keyword>
<dbReference type="AlphaFoldDB" id="A0A0F7CL43"/>
<organism evidence="2 3">
    <name type="scientific">Infirmifilum uzonense</name>
    <dbReference type="NCBI Taxonomy" id="1550241"/>
    <lineage>
        <taxon>Archaea</taxon>
        <taxon>Thermoproteota</taxon>
        <taxon>Thermoprotei</taxon>
        <taxon>Thermofilales</taxon>
        <taxon>Thermofilaceae</taxon>
        <taxon>Infirmifilum</taxon>
    </lineage>
</organism>
<dbReference type="KEGG" id="thf:MA03_05020"/>
<reference evidence="2 3" key="1">
    <citation type="journal article" date="2015" name="Stand. Genomic Sci.">
        <title>Complete genome sequence of and proposal of Thermofilum uzonense sp. nov. a novel hyperthermophilic crenarchaeon and emended description of the genus Thermofilum.</title>
        <authorList>
            <person name="Toshchakov S.V."/>
            <person name="Korzhenkov A.A."/>
            <person name="Samarov N.I."/>
            <person name="Mazunin I.O."/>
            <person name="Mozhey O.I."/>
            <person name="Shmyr I.S."/>
            <person name="Derbikova K.S."/>
            <person name="Taranov E.A."/>
            <person name="Dominova I.N."/>
            <person name="Bonch-Osmolovskaya E.A."/>
            <person name="Patrushev M.V."/>
            <person name="Podosokorskaya O.A."/>
            <person name="Kublanov I.V."/>
        </authorList>
    </citation>
    <scope>NUCLEOTIDE SEQUENCE [LARGE SCALE GENOMIC DNA]</scope>
    <source>
        <strain evidence="2 3">1807-2</strain>
    </source>
</reference>
<gene>
    <name evidence="2" type="ORF">MA03_05020</name>
</gene>
<dbReference type="EMBL" id="CP009961">
    <property type="protein sequence ID" value="AKG38761.1"/>
    <property type="molecule type" value="Genomic_DNA"/>
</dbReference>
<sequence>MAQTPASGLQEGQSDWEEGENIFCAGQGLQSDPTFPKEGQVDNQHCREEADARVQRPPTMEGETGHLSDKEAQRAVVRPYPCGSGRAGATGKEV</sequence>
<proteinExistence type="predicted"/>